<dbReference type="Pfam" id="PF05936">
    <property type="entry name" value="T6SS_VasE"/>
    <property type="match status" value="1"/>
</dbReference>
<proteinExistence type="predicted"/>
<dbReference type="PANTHER" id="PTHR35566">
    <property type="entry name" value="BLR3599 PROTEIN"/>
    <property type="match status" value="1"/>
</dbReference>
<evidence type="ECO:0000313" key="2">
    <source>
        <dbReference type="Proteomes" id="UP000239724"/>
    </source>
</evidence>
<sequence>MSWTNRVIWQEGMFLRTQHFQQQDRWTEQIIQGWVKALRLHGWGLVQYALNRDLLASGRFALSSAAGVFEDGTPFSLPGDADHPPPLEVPENTRNVLVYLGVPIRQAGAIEVGDGPTMGRYSSCPFEAYDTHSASPQPADLQVGRLNLRYLLETDDRAGFLGIGLARVTEVTADRRVVLDERWIPPAIVCSGVTPLSGLITELTGMLNQRGEALAARMTAPGQAGVAQVADFLLLQSVNGWQNVLAHWADAANVHPEALYTTLVQMAGEFATFLETRRPTKYPAYRHDDLQRSFAPVVADLRRALSTVLEQTAIPIPLREARHGVRVGPISDRSILRASGFVLTVQCDMPTETLRRAFPSQVKIGAVEHIRELVNVALPGIAVRALPVAPRQLPFYAGATYFELDRASPHWQQMQNSGGFAIHVSGDFPNLRLELWAIRG</sequence>
<dbReference type="NCBIfam" id="TIGR03353">
    <property type="entry name" value="VI_chp_4"/>
    <property type="match status" value="1"/>
</dbReference>
<dbReference type="RefSeq" id="WP_104519568.1">
    <property type="nucleotide sequence ID" value="NZ_NHRY01000148.1"/>
</dbReference>
<organism evidence="1 2">
    <name type="scientific">Rhodopila globiformis</name>
    <name type="common">Rhodopseudomonas globiformis</name>
    <dbReference type="NCBI Taxonomy" id="1071"/>
    <lineage>
        <taxon>Bacteria</taxon>
        <taxon>Pseudomonadati</taxon>
        <taxon>Pseudomonadota</taxon>
        <taxon>Alphaproteobacteria</taxon>
        <taxon>Acetobacterales</taxon>
        <taxon>Acetobacteraceae</taxon>
        <taxon>Rhodopila</taxon>
    </lineage>
</organism>
<dbReference type="Proteomes" id="UP000239724">
    <property type="component" value="Unassembled WGS sequence"/>
</dbReference>
<protein>
    <submittedName>
        <fullName evidence="1">Type VI secretion system-associated protein</fullName>
    </submittedName>
</protein>
<dbReference type="EMBL" id="NHRY01000148">
    <property type="protein sequence ID" value="PPQ33355.1"/>
    <property type="molecule type" value="Genomic_DNA"/>
</dbReference>
<dbReference type="PANTHER" id="PTHR35566:SF1">
    <property type="entry name" value="TYPE VI SECRETION SYSTEM BASEPLATE COMPONENT TSSK1"/>
    <property type="match status" value="1"/>
</dbReference>
<keyword evidence="2" id="KW-1185">Reference proteome</keyword>
<accession>A0A2S6NFC5</accession>
<comment type="caution">
    <text evidence="1">The sequence shown here is derived from an EMBL/GenBank/DDBJ whole genome shotgun (WGS) entry which is preliminary data.</text>
</comment>
<dbReference type="AlphaFoldDB" id="A0A2S6NFC5"/>
<name>A0A2S6NFC5_RHOGL</name>
<evidence type="ECO:0000313" key="1">
    <source>
        <dbReference type="EMBL" id="PPQ33355.1"/>
    </source>
</evidence>
<reference evidence="1 2" key="1">
    <citation type="journal article" date="2018" name="Arch. Microbiol.">
        <title>New insights into the metabolic potential of the phototrophic purple bacterium Rhodopila globiformis DSM 161(T) from its draft genome sequence and evidence for a vanadium-dependent nitrogenase.</title>
        <authorList>
            <person name="Imhoff J.F."/>
            <person name="Rahn T."/>
            <person name="Kunzel S."/>
            <person name="Neulinger S.C."/>
        </authorList>
    </citation>
    <scope>NUCLEOTIDE SEQUENCE [LARGE SCALE GENOMIC DNA]</scope>
    <source>
        <strain evidence="1 2">DSM 161</strain>
    </source>
</reference>
<dbReference type="InterPro" id="IPR010263">
    <property type="entry name" value="T6SS_TssK"/>
</dbReference>
<dbReference type="OrthoDB" id="9775333at2"/>
<gene>
    <name evidence="1" type="ORF">CCS01_14575</name>
</gene>